<keyword evidence="1" id="KW-0472">Membrane</keyword>
<organism evidence="2 3">
    <name type="scientific">Shackletoniella antarctica</name>
    <dbReference type="NCBI Taxonomy" id="268115"/>
    <lineage>
        <taxon>Bacteria</taxon>
        <taxon>Bacillati</taxon>
        <taxon>Cyanobacteriota</taxon>
        <taxon>Cyanophyceae</taxon>
        <taxon>Oculatellales</taxon>
        <taxon>Oculatellaceae</taxon>
        <taxon>Shackletoniella</taxon>
    </lineage>
</organism>
<proteinExistence type="predicted"/>
<evidence type="ECO:0000313" key="2">
    <source>
        <dbReference type="EMBL" id="PZO37610.1"/>
    </source>
</evidence>
<evidence type="ECO:0000313" key="3">
    <source>
        <dbReference type="Proteomes" id="UP000249081"/>
    </source>
</evidence>
<sequence>MAWLKLHAKNMQARNMQDGKTCPFYCYLSSVNTLIRIARYFGVLIGRYFGFYPFASIRMTSPLTYAASFWLSGVTFNVGNNSLAFILLLRHKITLTSTVASL</sequence>
<dbReference type="Proteomes" id="UP000249081">
    <property type="component" value="Unassembled WGS sequence"/>
</dbReference>
<keyword evidence="1" id="KW-1133">Transmembrane helix</keyword>
<comment type="caution">
    <text evidence="2">The sequence shown here is derived from an EMBL/GenBank/DDBJ whole genome shotgun (WGS) entry which is preliminary data.</text>
</comment>
<accession>A0A2W4W036</accession>
<dbReference type="AlphaFoldDB" id="A0A2W4W036"/>
<gene>
    <name evidence="2" type="ORF">DCF17_15705</name>
</gene>
<reference evidence="2 3" key="2">
    <citation type="submission" date="2018-06" db="EMBL/GenBank/DDBJ databases">
        <title>Metagenomic assembly of (sub)arctic Cyanobacteria and their associated microbiome from non-axenic cultures.</title>
        <authorList>
            <person name="Baurain D."/>
        </authorList>
    </citation>
    <scope>NUCLEOTIDE SEQUENCE [LARGE SCALE GENOMIC DNA]</scope>
    <source>
        <strain evidence="2">ULC041bin1</strain>
    </source>
</reference>
<name>A0A2W4W036_9CYAN</name>
<dbReference type="EMBL" id="QBMN01000118">
    <property type="protein sequence ID" value="PZO37610.1"/>
    <property type="molecule type" value="Genomic_DNA"/>
</dbReference>
<feature type="transmembrane region" description="Helical" evidence="1">
    <location>
        <begin position="67"/>
        <end position="89"/>
    </location>
</feature>
<keyword evidence="1" id="KW-0812">Transmembrane</keyword>
<evidence type="ECO:0000256" key="1">
    <source>
        <dbReference type="SAM" id="Phobius"/>
    </source>
</evidence>
<reference evidence="3" key="1">
    <citation type="submission" date="2018-04" db="EMBL/GenBank/DDBJ databases">
        <authorList>
            <person name="Cornet L."/>
        </authorList>
    </citation>
    <scope>NUCLEOTIDE SEQUENCE [LARGE SCALE GENOMIC DNA]</scope>
</reference>
<protein>
    <submittedName>
        <fullName evidence="2">Uncharacterized protein</fullName>
    </submittedName>
</protein>